<evidence type="ECO:0000313" key="2">
    <source>
        <dbReference type="EMBL" id="QHU35898.1"/>
    </source>
</evidence>
<dbReference type="AlphaFoldDB" id="A0A6C0M0S1"/>
<sequence length="481" mass="55484">MLSIGIIKGFNGGKCFISFPLLDHKLNLSLIDLNGKLGDRLLCNINNNNVTVIKNYGSINIRSNDVESILDVYNSIPDVSLNWTISDSYYTKPFQNLNHLNTFTIDPTTSKDFDDAISIDISNNIFYIHIVDIHNQLPINSDIDIIALCRASTIYLPEIVSNMLPSELADNAYSLIENQERKVITIQISNDSYDLNSYDIYPSSIIVKKRYDYIEANNSLNTPDLNYIRNYALQWHKNKLVIPVVKIINNNITLERYDDDAHKMIEYLMFLANITISKHLQGKAPQSPQRYHEKFQNIDTTQYTNNIYVDSFITIKKYAKARYEASKAGHFGLNVDSYTHFTSPIRRYFDVLVHRILGGIIYTNLPDLLESINNRNHIIDKLNKLHHEWKLYTLINNTKQYIYNAYVIDINRVGLGYLIPEMMLDGWIHVSNILGKKWEYDNDKNVLWSGEMVIGIGSKIIVQLTEVSLIKHRIVSEVIYA</sequence>
<dbReference type="GO" id="GO:0004540">
    <property type="term" value="F:RNA nuclease activity"/>
    <property type="evidence" value="ECO:0007669"/>
    <property type="project" value="InterPro"/>
</dbReference>
<accession>A0A6C0M0S1</accession>
<dbReference type="PROSITE" id="PS01175">
    <property type="entry name" value="RIBONUCLEASE_II"/>
    <property type="match status" value="1"/>
</dbReference>
<dbReference type="EMBL" id="MN740614">
    <property type="protein sequence ID" value="QHU35898.1"/>
    <property type="molecule type" value="Genomic_DNA"/>
</dbReference>
<proteinExistence type="predicted"/>
<dbReference type="InterPro" id="IPR050180">
    <property type="entry name" value="RNR_Ribonuclease"/>
</dbReference>
<organism evidence="2">
    <name type="scientific">viral metagenome</name>
    <dbReference type="NCBI Taxonomy" id="1070528"/>
    <lineage>
        <taxon>unclassified sequences</taxon>
        <taxon>metagenomes</taxon>
        <taxon>organismal metagenomes</taxon>
    </lineage>
</organism>
<evidence type="ECO:0000259" key="1">
    <source>
        <dbReference type="SMART" id="SM00955"/>
    </source>
</evidence>
<reference evidence="2" key="1">
    <citation type="journal article" date="2020" name="Nature">
        <title>Giant virus diversity and host interactions through global metagenomics.</title>
        <authorList>
            <person name="Schulz F."/>
            <person name="Roux S."/>
            <person name="Paez-Espino D."/>
            <person name="Jungbluth S."/>
            <person name="Walsh D.A."/>
            <person name="Denef V.J."/>
            <person name="McMahon K.D."/>
            <person name="Konstantinidis K.T."/>
            <person name="Eloe-Fadrosh E.A."/>
            <person name="Kyrpides N.C."/>
            <person name="Woyke T."/>
        </authorList>
    </citation>
    <scope>NUCLEOTIDE SEQUENCE</scope>
    <source>
        <strain evidence="2">GVMAG-S-1035085-51</strain>
    </source>
</reference>
<dbReference type="InterPro" id="IPR022966">
    <property type="entry name" value="RNase_II/R_CS"/>
</dbReference>
<dbReference type="SMART" id="SM00955">
    <property type="entry name" value="RNB"/>
    <property type="match status" value="1"/>
</dbReference>
<dbReference type="PANTHER" id="PTHR23355">
    <property type="entry name" value="RIBONUCLEASE"/>
    <property type="match status" value="1"/>
</dbReference>
<dbReference type="GO" id="GO:0005829">
    <property type="term" value="C:cytosol"/>
    <property type="evidence" value="ECO:0007669"/>
    <property type="project" value="TreeGrafter"/>
</dbReference>
<dbReference type="InterPro" id="IPR012340">
    <property type="entry name" value="NA-bd_OB-fold"/>
</dbReference>
<dbReference type="SUPFAM" id="SSF50249">
    <property type="entry name" value="Nucleic acid-binding proteins"/>
    <property type="match status" value="2"/>
</dbReference>
<dbReference type="InterPro" id="IPR001900">
    <property type="entry name" value="RNase_II/R"/>
</dbReference>
<name>A0A6C0M0S1_9ZZZZ</name>
<dbReference type="GO" id="GO:0003723">
    <property type="term" value="F:RNA binding"/>
    <property type="evidence" value="ECO:0007669"/>
    <property type="project" value="InterPro"/>
</dbReference>
<dbReference type="Pfam" id="PF00773">
    <property type="entry name" value="RNB"/>
    <property type="match status" value="1"/>
</dbReference>
<protein>
    <recommendedName>
        <fullName evidence="1">RNB domain-containing protein</fullName>
    </recommendedName>
</protein>
<dbReference type="GO" id="GO:0006402">
    <property type="term" value="P:mRNA catabolic process"/>
    <property type="evidence" value="ECO:0007669"/>
    <property type="project" value="TreeGrafter"/>
</dbReference>
<feature type="domain" description="RNB" evidence="1">
    <location>
        <begin position="94"/>
        <end position="363"/>
    </location>
</feature>
<dbReference type="PANTHER" id="PTHR23355:SF9">
    <property type="entry name" value="DIS3-LIKE EXONUCLEASE 2"/>
    <property type="match status" value="1"/>
</dbReference>